<dbReference type="Pfam" id="PF00003">
    <property type="entry name" value="7tm_3"/>
    <property type="match status" value="1"/>
</dbReference>
<keyword evidence="14" id="KW-1185">Reference proteome</keyword>
<dbReference type="GeneID" id="107113631"/>
<name>A0ABM1K9S6_GEKJA</name>
<feature type="transmembrane region" description="Helical" evidence="11">
    <location>
        <begin position="767"/>
        <end position="787"/>
    </location>
</feature>
<evidence type="ECO:0000256" key="5">
    <source>
        <dbReference type="ARBA" id="ARBA00022989"/>
    </source>
</evidence>
<keyword evidence="3 11" id="KW-0812">Transmembrane</keyword>
<dbReference type="InterPro" id="IPR000337">
    <property type="entry name" value="GPCR_3"/>
</dbReference>
<dbReference type="InterPro" id="IPR004073">
    <property type="entry name" value="GPCR_3_vmron_rcpt_2"/>
</dbReference>
<comment type="subcellular location">
    <subcellularLocation>
        <location evidence="1">Cell membrane</location>
        <topology evidence="1">Multi-pass membrane protein</topology>
    </subcellularLocation>
</comment>
<dbReference type="InterPro" id="IPR038550">
    <property type="entry name" value="GPCR_3_9-Cys_sf"/>
</dbReference>
<evidence type="ECO:0000256" key="12">
    <source>
        <dbReference type="SAM" id="SignalP"/>
    </source>
</evidence>
<proteinExistence type="predicted"/>
<organism evidence="14 15">
    <name type="scientific">Gekko japonicus</name>
    <name type="common">Schlegel's Japanese gecko</name>
    <dbReference type="NCBI Taxonomy" id="146911"/>
    <lineage>
        <taxon>Eukaryota</taxon>
        <taxon>Metazoa</taxon>
        <taxon>Chordata</taxon>
        <taxon>Craniata</taxon>
        <taxon>Vertebrata</taxon>
        <taxon>Euteleostomi</taxon>
        <taxon>Lepidosauria</taxon>
        <taxon>Squamata</taxon>
        <taxon>Bifurcata</taxon>
        <taxon>Gekkota</taxon>
        <taxon>Gekkonidae</taxon>
        <taxon>Gekkoninae</taxon>
        <taxon>Gekko</taxon>
    </lineage>
</organism>
<evidence type="ECO:0000256" key="2">
    <source>
        <dbReference type="ARBA" id="ARBA00022475"/>
    </source>
</evidence>
<dbReference type="RefSeq" id="XP_015270463.1">
    <property type="nucleotide sequence ID" value="XM_015414977.1"/>
</dbReference>
<evidence type="ECO:0000259" key="13">
    <source>
        <dbReference type="PROSITE" id="PS50259"/>
    </source>
</evidence>
<sequence length="838" mass="94575">MVAFAVIVLVFLPQLACKLPDSKCSVGDPVPIFHKSFQSGDFIIAGIISQIYIFSEPITFGRHPSQELFDDIDYFSPSRIYQASIEFLSTKDRVTPNYKCDGKRTLAAVIGGPTSDIDLHMANVFNIYKIPQLTYGTASLVTEKSLSPFSHWMFPNVAHQYKGILHLLLHFRWTWIGLFYLAVENVEQFLQNVISSFSQSGVCFEFLQILQAISFSDGFAGLLEKGLETYKIGMGSSATALVIHGEIQTVMSMRTVHQVAECEDNPVKTKGKVWIMTAQMDFVSLPYQRNWDIDIIIHGAIAFAIHSVEVLGFYRFLHMRNPTLVIEDAFIKAFWQQAFQCSFPGFIAVSKDGPLCTGEEKLETLPASVFEMGMTGHSYSIYNAVYSVAHALHDLHVSQFRQRWMSDKGRRQLLNQQLWQLHKFLRAVSFNNSAWEHIAFDRNGELMSGFDVLNWVTFPNQSFVRLKVGRIDPNIHSENLFTIHEEAIVWPSKFNQTQPLSRCNDNCHSGFSRRKKEGKPFCCYDCLPCPVGKISNKEDMDDCFPCAEDHYPNNEKNQCLPKGISYLSYEEPLGISLVIFALSFLFITLSVLRIFITHLDTPIVKANNRNLTYSLLISLTLSFLCALLFIGHPSKVTCLLRQMTFGIIFSVAVSCVLAKTITVVLAFMTTKPGSRMRKWMGNQLTIFIVLFSSLIQAVICTVWLATSPPFPDFDTHSAIEAIVVECNEGSVTMFYCVLGFLGFLAIVSFTVAFLARKLPDSFNEAKFITFSMLVFCSVWLSFVPTYLSTKGKYMVAVEIFSILASSAGLLGCIFSPKCYIILLRPDLNSKEKIICRKH</sequence>
<feature type="chain" id="PRO_5046293245" evidence="12">
    <location>
        <begin position="18"/>
        <end position="838"/>
    </location>
</feature>
<evidence type="ECO:0000313" key="15">
    <source>
        <dbReference type="RefSeq" id="XP_015270463.1"/>
    </source>
</evidence>
<accession>A0ABM1K9S6</accession>
<feature type="transmembrane region" description="Helical" evidence="11">
    <location>
        <begin position="573"/>
        <end position="599"/>
    </location>
</feature>
<evidence type="ECO:0000256" key="4">
    <source>
        <dbReference type="ARBA" id="ARBA00022729"/>
    </source>
</evidence>
<dbReference type="PROSITE" id="PS00981">
    <property type="entry name" value="G_PROTEIN_RECEP_F3_3"/>
    <property type="match status" value="1"/>
</dbReference>
<feature type="transmembrane region" description="Helical" evidence="11">
    <location>
        <begin position="793"/>
        <end position="814"/>
    </location>
</feature>
<evidence type="ECO:0000256" key="1">
    <source>
        <dbReference type="ARBA" id="ARBA00004651"/>
    </source>
</evidence>
<keyword evidence="2" id="KW-1003">Cell membrane</keyword>
<keyword evidence="9" id="KW-0325">Glycoprotein</keyword>
<evidence type="ECO:0000256" key="3">
    <source>
        <dbReference type="ARBA" id="ARBA00022692"/>
    </source>
</evidence>
<feature type="transmembrane region" description="Helical" evidence="11">
    <location>
        <begin position="679"/>
        <end position="705"/>
    </location>
</feature>
<evidence type="ECO:0000256" key="10">
    <source>
        <dbReference type="ARBA" id="ARBA00023224"/>
    </source>
</evidence>
<feature type="transmembrane region" description="Helical" evidence="11">
    <location>
        <begin position="611"/>
        <end position="631"/>
    </location>
</feature>
<dbReference type="InterPro" id="IPR028082">
    <property type="entry name" value="Peripla_BP_I"/>
</dbReference>
<dbReference type="PRINTS" id="PR01535">
    <property type="entry name" value="VOMERONASL2R"/>
</dbReference>
<gene>
    <name evidence="15" type="primary">LOC107113631</name>
</gene>
<evidence type="ECO:0000256" key="9">
    <source>
        <dbReference type="ARBA" id="ARBA00023180"/>
    </source>
</evidence>
<feature type="domain" description="G-protein coupled receptors family 3 profile" evidence="13">
    <location>
        <begin position="573"/>
        <end position="837"/>
    </location>
</feature>
<dbReference type="Gene3D" id="3.40.50.2300">
    <property type="match status" value="2"/>
</dbReference>
<dbReference type="SUPFAM" id="SSF53822">
    <property type="entry name" value="Periplasmic binding protein-like I"/>
    <property type="match status" value="1"/>
</dbReference>
<evidence type="ECO:0000256" key="11">
    <source>
        <dbReference type="SAM" id="Phobius"/>
    </source>
</evidence>
<dbReference type="PANTHER" id="PTHR24061">
    <property type="entry name" value="CALCIUM-SENSING RECEPTOR-RELATED"/>
    <property type="match status" value="1"/>
</dbReference>
<evidence type="ECO:0000256" key="8">
    <source>
        <dbReference type="ARBA" id="ARBA00023170"/>
    </source>
</evidence>
<dbReference type="InterPro" id="IPR001828">
    <property type="entry name" value="ANF_lig-bd_rcpt"/>
</dbReference>
<dbReference type="Pfam" id="PF07562">
    <property type="entry name" value="NCD3G"/>
    <property type="match status" value="1"/>
</dbReference>
<dbReference type="PROSITE" id="PS50259">
    <property type="entry name" value="G_PROTEIN_RECEP_F3_4"/>
    <property type="match status" value="1"/>
</dbReference>
<feature type="transmembrane region" description="Helical" evidence="11">
    <location>
        <begin position="643"/>
        <end position="667"/>
    </location>
</feature>
<protein>
    <submittedName>
        <fullName evidence="15">Vomeronasal type-2 receptor 26-like</fullName>
    </submittedName>
</protein>
<dbReference type="InterPro" id="IPR017978">
    <property type="entry name" value="GPCR_3_C"/>
</dbReference>
<evidence type="ECO:0000256" key="7">
    <source>
        <dbReference type="ARBA" id="ARBA00023136"/>
    </source>
</evidence>
<dbReference type="Proteomes" id="UP000694871">
    <property type="component" value="Unplaced"/>
</dbReference>
<reference evidence="15" key="1">
    <citation type="submission" date="2025-08" db="UniProtKB">
        <authorList>
            <consortium name="RefSeq"/>
        </authorList>
    </citation>
    <scope>IDENTIFICATION</scope>
</reference>
<dbReference type="CDD" id="cd15283">
    <property type="entry name" value="7tmC_V2R_pheromone"/>
    <property type="match status" value="1"/>
</dbReference>
<keyword evidence="5 11" id="KW-1133">Transmembrane helix</keyword>
<keyword evidence="6" id="KW-0297">G-protein coupled receptor</keyword>
<dbReference type="InterPro" id="IPR000068">
    <property type="entry name" value="GPCR_3_Ca_sens_rcpt-rel"/>
</dbReference>
<feature type="signal peptide" evidence="12">
    <location>
        <begin position="1"/>
        <end position="17"/>
    </location>
</feature>
<evidence type="ECO:0000313" key="14">
    <source>
        <dbReference type="Proteomes" id="UP000694871"/>
    </source>
</evidence>
<keyword evidence="4 12" id="KW-0732">Signal</keyword>
<keyword evidence="10" id="KW-0807">Transducer</keyword>
<feature type="transmembrane region" description="Helical" evidence="11">
    <location>
        <begin position="732"/>
        <end position="755"/>
    </location>
</feature>
<dbReference type="Gene3D" id="2.10.50.30">
    <property type="entry name" value="GPCR, family 3, nine cysteines domain"/>
    <property type="match status" value="1"/>
</dbReference>
<dbReference type="PRINTS" id="PR00248">
    <property type="entry name" value="GPCRMGR"/>
</dbReference>
<keyword evidence="7 11" id="KW-0472">Membrane</keyword>
<keyword evidence="8" id="KW-0675">Receptor</keyword>
<evidence type="ECO:0000256" key="6">
    <source>
        <dbReference type="ARBA" id="ARBA00023040"/>
    </source>
</evidence>
<dbReference type="InterPro" id="IPR017979">
    <property type="entry name" value="GPCR_3_CS"/>
</dbReference>
<dbReference type="PANTHER" id="PTHR24061:SF599">
    <property type="entry name" value="G-PROTEIN COUPLED RECEPTORS FAMILY 3 PROFILE DOMAIN-CONTAINING PROTEIN"/>
    <property type="match status" value="1"/>
</dbReference>
<dbReference type="Pfam" id="PF01094">
    <property type="entry name" value="ANF_receptor"/>
    <property type="match status" value="1"/>
</dbReference>
<dbReference type="InterPro" id="IPR011500">
    <property type="entry name" value="GPCR_3_9-Cys_dom"/>
</dbReference>